<dbReference type="KEGG" id="hpel:HZS54_16530"/>
<sequence length="362" mass="38730">MRERPVTRRQVLAGAAGVAASLGGCISTSPTPPGQAAGGAGGGGGDSNTELLKAGGSSTLFPMVQRAASYWASNYPPTDREYWGPSQYDIETDERLADYWASKYGFEADGDVTPPFEVNVGLSHSGTGLEKLRDQQIDIGNASAPASAEFPDESEEELSKFTEHVIAVDAQPIVVSTEIYDAGVTKLTAEQVRGIYTGEITDWSQIPNYDGPDKQIQAVGRAQGSGTDTAFRTNMLGGPNASMDGVDGRKGQNQQVKTTVSSSNNAIAYMALAFTDDSVPAVELEFDGTTYTPGENLSDPSYPLARDLHCYTWEGTSAKEAAFLRMILSDFGQQNFVETEGYSKLTAERQQAEFEKLPEPEA</sequence>
<evidence type="ECO:0000259" key="3">
    <source>
        <dbReference type="Pfam" id="PF12849"/>
    </source>
</evidence>
<dbReference type="OrthoDB" id="10255at2157"/>
<accession>A0A7D5TCI3</accession>
<keyword evidence="5" id="KW-1185">Reference proteome</keyword>
<proteinExistence type="predicted"/>
<evidence type="ECO:0000256" key="1">
    <source>
        <dbReference type="ARBA" id="ARBA00022729"/>
    </source>
</evidence>
<dbReference type="SUPFAM" id="SSF53850">
    <property type="entry name" value="Periplasmic binding protein-like II"/>
    <property type="match status" value="1"/>
</dbReference>
<gene>
    <name evidence="4" type="ORF">HZS54_16530</name>
</gene>
<dbReference type="Gene3D" id="3.40.190.10">
    <property type="entry name" value="Periplasmic binding protein-like II"/>
    <property type="match status" value="2"/>
</dbReference>
<dbReference type="PANTHER" id="PTHR30570:SF1">
    <property type="entry name" value="PHOSPHATE-BINDING PROTEIN PSTS"/>
    <property type="match status" value="1"/>
</dbReference>
<reference evidence="4 5" key="1">
    <citation type="submission" date="2020-07" db="EMBL/GenBank/DDBJ databases">
        <title>Halosimplex litoreum sp. nov. and Halosimplex rubrum sp. nov., isolated from different salt environments.</title>
        <authorList>
            <person name="Cui H."/>
        </authorList>
    </citation>
    <scope>NUCLEOTIDE SEQUENCE [LARGE SCALE GENOMIC DNA]</scope>
    <source>
        <strain evidence="4 5">R2</strain>
    </source>
</reference>
<protein>
    <submittedName>
        <fullName evidence="4">PstS family phosphate ABC transporter substrate-binding protein</fullName>
    </submittedName>
</protein>
<dbReference type="RefSeq" id="WP_179918188.1">
    <property type="nucleotide sequence ID" value="NZ_CP058909.1"/>
</dbReference>
<dbReference type="InterPro" id="IPR050811">
    <property type="entry name" value="Phosphate_ABC_transporter"/>
</dbReference>
<evidence type="ECO:0000313" key="5">
    <source>
        <dbReference type="Proteomes" id="UP000509346"/>
    </source>
</evidence>
<organism evidence="4 5">
    <name type="scientific">Halosimplex pelagicum</name>
    <dbReference type="NCBI Taxonomy" id="869886"/>
    <lineage>
        <taxon>Archaea</taxon>
        <taxon>Methanobacteriati</taxon>
        <taxon>Methanobacteriota</taxon>
        <taxon>Stenosarchaea group</taxon>
        <taxon>Halobacteria</taxon>
        <taxon>Halobacteriales</taxon>
        <taxon>Haloarculaceae</taxon>
        <taxon>Halosimplex</taxon>
    </lineage>
</organism>
<evidence type="ECO:0000313" key="4">
    <source>
        <dbReference type="EMBL" id="QLH83133.1"/>
    </source>
</evidence>
<dbReference type="PROSITE" id="PS51257">
    <property type="entry name" value="PROKAR_LIPOPROTEIN"/>
    <property type="match status" value="1"/>
</dbReference>
<dbReference type="InterPro" id="IPR006311">
    <property type="entry name" value="TAT_signal"/>
</dbReference>
<evidence type="ECO:0000256" key="2">
    <source>
        <dbReference type="SAM" id="MobiDB-lite"/>
    </source>
</evidence>
<feature type="domain" description="PBP" evidence="3">
    <location>
        <begin position="112"/>
        <end position="330"/>
    </location>
</feature>
<feature type="region of interest" description="Disordered" evidence="2">
    <location>
        <begin position="26"/>
        <end position="53"/>
    </location>
</feature>
<dbReference type="GeneID" id="56084229"/>
<dbReference type="Pfam" id="PF12849">
    <property type="entry name" value="PBP_like_2"/>
    <property type="match status" value="1"/>
</dbReference>
<dbReference type="Proteomes" id="UP000509346">
    <property type="component" value="Chromosome"/>
</dbReference>
<feature type="compositionally biased region" description="Gly residues" evidence="2">
    <location>
        <begin position="36"/>
        <end position="46"/>
    </location>
</feature>
<dbReference type="CDD" id="cd13566">
    <property type="entry name" value="PBP2_phosphate"/>
    <property type="match status" value="1"/>
</dbReference>
<keyword evidence="1" id="KW-0732">Signal</keyword>
<dbReference type="EMBL" id="CP058909">
    <property type="protein sequence ID" value="QLH83133.1"/>
    <property type="molecule type" value="Genomic_DNA"/>
</dbReference>
<dbReference type="InterPro" id="IPR024370">
    <property type="entry name" value="PBP_domain"/>
</dbReference>
<dbReference type="PROSITE" id="PS51318">
    <property type="entry name" value="TAT"/>
    <property type="match status" value="1"/>
</dbReference>
<name>A0A7D5TCI3_9EURY</name>
<dbReference type="AlphaFoldDB" id="A0A7D5TCI3"/>
<dbReference type="PANTHER" id="PTHR30570">
    <property type="entry name" value="PERIPLASMIC PHOSPHATE BINDING COMPONENT OF PHOSPHATE ABC TRANSPORTER"/>
    <property type="match status" value="1"/>
</dbReference>